<dbReference type="EMBL" id="JAJEPX010000028">
    <property type="protein sequence ID" value="MCC2177305.1"/>
    <property type="molecule type" value="Genomic_DNA"/>
</dbReference>
<comment type="caution">
    <text evidence="2">The sequence shown here is derived from an EMBL/GenBank/DDBJ whole genome shotgun (WGS) entry which is preliminary data.</text>
</comment>
<accession>A0AAW4VWS2</accession>
<keyword evidence="1" id="KW-1133">Transmembrane helix</keyword>
<protein>
    <recommendedName>
        <fullName evidence="4">Glycine zipper family protein</fullName>
    </recommendedName>
</protein>
<evidence type="ECO:0008006" key="4">
    <source>
        <dbReference type="Google" id="ProtNLM"/>
    </source>
</evidence>
<organism evidence="2 3">
    <name type="scientific">Agathobaculum butyriciproducens</name>
    <dbReference type="NCBI Taxonomy" id="1628085"/>
    <lineage>
        <taxon>Bacteria</taxon>
        <taxon>Bacillati</taxon>
        <taxon>Bacillota</taxon>
        <taxon>Clostridia</taxon>
        <taxon>Eubacteriales</taxon>
        <taxon>Butyricicoccaceae</taxon>
        <taxon>Agathobaculum</taxon>
    </lineage>
</organism>
<dbReference type="GeneID" id="98660865"/>
<reference evidence="2 3" key="1">
    <citation type="submission" date="2021-10" db="EMBL/GenBank/DDBJ databases">
        <title>Anaerobic single-cell dispensing facilitates the cultivation of human gut bacteria.</title>
        <authorList>
            <person name="Afrizal A."/>
        </authorList>
    </citation>
    <scope>NUCLEOTIDE SEQUENCE [LARGE SCALE GENOMIC DNA]</scope>
    <source>
        <strain evidence="2 3">CLA-AA-H270</strain>
    </source>
</reference>
<keyword evidence="1" id="KW-0812">Transmembrane</keyword>
<evidence type="ECO:0000313" key="3">
    <source>
        <dbReference type="Proteomes" id="UP001298753"/>
    </source>
</evidence>
<dbReference type="AlphaFoldDB" id="A0AAW4VWS2"/>
<name>A0AAW4VWS2_9FIRM</name>
<sequence length="60" mass="6771">MKDKNDLKLLDVMCKWYIWAVVGLVIGNWLSDTLGSPIGLALGSLIGWYIQKNYNKKDNG</sequence>
<feature type="transmembrane region" description="Helical" evidence="1">
    <location>
        <begin position="12"/>
        <end position="28"/>
    </location>
</feature>
<evidence type="ECO:0000256" key="1">
    <source>
        <dbReference type="SAM" id="Phobius"/>
    </source>
</evidence>
<keyword evidence="1" id="KW-0472">Membrane</keyword>
<dbReference type="RefSeq" id="WP_227600907.1">
    <property type="nucleotide sequence ID" value="NZ_JAJEPX010000028.1"/>
</dbReference>
<evidence type="ECO:0000313" key="2">
    <source>
        <dbReference type="EMBL" id="MCC2177305.1"/>
    </source>
</evidence>
<dbReference type="Proteomes" id="UP001298753">
    <property type="component" value="Unassembled WGS sequence"/>
</dbReference>
<keyword evidence="3" id="KW-1185">Reference proteome</keyword>
<proteinExistence type="predicted"/>
<feature type="transmembrane region" description="Helical" evidence="1">
    <location>
        <begin position="34"/>
        <end position="50"/>
    </location>
</feature>
<gene>
    <name evidence="2" type="ORF">LKD22_09250</name>
</gene>